<evidence type="ECO:0000256" key="4">
    <source>
        <dbReference type="RuleBase" id="RU000499"/>
    </source>
</evidence>
<evidence type="ECO:0000256" key="2">
    <source>
        <dbReference type="ARBA" id="ARBA00022559"/>
    </source>
</evidence>
<keyword evidence="3 4" id="KW-0560">Oxidoreductase</keyword>
<dbReference type="Gene3D" id="3.40.30.10">
    <property type="entry name" value="Glutaredoxin"/>
    <property type="match status" value="1"/>
</dbReference>
<dbReference type="WBParaSite" id="SSLN_0000529601-mRNA-1">
    <property type="protein sequence ID" value="SSLN_0000529601-mRNA-1"/>
    <property type="gene ID" value="SSLN_0000529601"/>
</dbReference>
<protein>
    <recommendedName>
        <fullName evidence="4">Glutathione peroxidase</fullName>
    </recommendedName>
</protein>
<dbReference type="InterPro" id="IPR029760">
    <property type="entry name" value="GPX_CS"/>
</dbReference>
<keyword evidence="6" id="KW-1185">Reference proteome</keyword>
<dbReference type="Pfam" id="PF00255">
    <property type="entry name" value="GSHPx"/>
    <property type="match status" value="1"/>
</dbReference>
<evidence type="ECO:0000256" key="1">
    <source>
        <dbReference type="ARBA" id="ARBA00006926"/>
    </source>
</evidence>
<dbReference type="InterPro" id="IPR036249">
    <property type="entry name" value="Thioredoxin-like_sf"/>
</dbReference>
<name>A0A183SLN5_SCHSO</name>
<dbReference type="PRINTS" id="PR01011">
    <property type="entry name" value="GLUTPROXDASE"/>
</dbReference>
<dbReference type="OrthoDB" id="446890at2759"/>
<gene>
    <name evidence="5" type="ORF">SSLN_LOCUS5133</name>
</gene>
<reference evidence="7" key="1">
    <citation type="submission" date="2016-06" db="UniProtKB">
        <authorList>
            <consortium name="WormBaseParasite"/>
        </authorList>
    </citation>
    <scope>IDENTIFICATION</scope>
</reference>
<dbReference type="PANTHER" id="PTHR11592">
    <property type="entry name" value="GLUTATHIONE PEROXIDASE"/>
    <property type="match status" value="1"/>
</dbReference>
<sequence length="159" mass="17891">MSPPSSAANSAEFYSFSAENIDGEMVSMERLTDKNYAQLQELYTSYAGQGLHILAFPCNQFGHQEPGTNAEIKENALNKYHTTFEFFSKCDVNGSNALPLFKYLQNALPGTLINSIKWNFTKFLIARDGTPYKRYSPQTDPVVRSVGCFFNLILYSTQV</sequence>
<dbReference type="PANTHER" id="PTHR11592:SF78">
    <property type="entry name" value="GLUTATHIONE PEROXIDASE"/>
    <property type="match status" value="1"/>
</dbReference>
<dbReference type="AlphaFoldDB" id="A0A183SLN5"/>
<dbReference type="STRING" id="70667.A0A183SLN5"/>
<proteinExistence type="inferred from homology"/>
<evidence type="ECO:0000313" key="5">
    <source>
        <dbReference type="EMBL" id="VDL91518.1"/>
    </source>
</evidence>
<keyword evidence="2 4" id="KW-0575">Peroxidase</keyword>
<dbReference type="CDD" id="cd00340">
    <property type="entry name" value="GSH_Peroxidase"/>
    <property type="match status" value="1"/>
</dbReference>
<dbReference type="Proteomes" id="UP000275846">
    <property type="component" value="Unassembled WGS sequence"/>
</dbReference>
<dbReference type="GO" id="GO:0006979">
    <property type="term" value="P:response to oxidative stress"/>
    <property type="evidence" value="ECO:0007669"/>
    <property type="project" value="InterPro"/>
</dbReference>
<comment type="similarity">
    <text evidence="1 4">Belongs to the glutathione peroxidase family.</text>
</comment>
<accession>A0A183SLN5</accession>
<evidence type="ECO:0000313" key="6">
    <source>
        <dbReference type="Proteomes" id="UP000275846"/>
    </source>
</evidence>
<evidence type="ECO:0000313" key="7">
    <source>
        <dbReference type="WBParaSite" id="SSLN_0000529601-mRNA-1"/>
    </source>
</evidence>
<dbReference type="EMBL" id="UYSU01033127">
    <property type="protein sequence ID" value="VDL91518.1"/>
    <property type="molecule type" value="Genomic_DNA"/>
</dbReference>
<dbReference type="InterPro" id="IPR000889">
    <property type="entry name" value="Glutathione_peroxidase"/>
</dbReference>
<evidence type="ECO:0000256" key="3">
    <source>
        <dbReference type="ARBA" id="ARBA00023002"/>
    </source>
</evidence>
<dbReference type="GO" id="GO:0004601">
    <property type="term" value="F:peroxidase activity"/>
    <property type="evidence" value="ECO:0007669"/>
    <property type="project" value="UniProtKB-KW"/>
</dbReference>
<dbReference type="PROSITE" id="PS51355">
    <property type="entry name" value="GLUTATHIONE_PEROXID_3"/>
    <property type="match status" value="1"/>
</dbReference>
<dbReference type="PROSITE" id="PS00763">
    <property type="entry name" value="GLUTATHIONE_PEROXID_2"/>
    <property type="match status" value="1"/>
</dbReference>
<organism evidence="7">
    <name type="scientific">Schistocephalus solidus</name>
    <name type="common">Tapeworm</name>
    <dbReference type="NCBI Taxonomy" id="70667"/>
    <lineage>
        <taxon>Eukaryota</taxon>
        <taxon>Metazoa</taxon>
        <taxon>Spiralia</taxon>
        <taxon>Lophotrochozoa</taxon>
        <taxon>Platyhelminthes</taxon>
        <taxon>Cestoda</taxon>
        <taxon>Eucestoda</taxon>
        <taxon>Diphyllobothriidea</taxon>
        <taxon>Diphyllobothriidae</taxon>
        <taxon>Schistocephalus</taxon>
    </lineage>
</organism>
<dbReference type="SUPFAM" id="SSF52833">
    <property type="entry name" value="Thioredoxin-like"/>
    <property type="match status" value="1"/>
</dbReference>
<reference evidence="5 6" key="2">
    <citation type="submission" date="2018-11" db="EMBL/GenBank/DDBJ databases">
        <authorList>
            <consortium name="Pathogen Informatics"/>
        </authorList>
    </citation>
    <scope>NUCLEOTIDE SEQUENCE [LARGE SCALE GENOMIC DNA]</scope>
    <source>
        <strain evidence="5 6">NST_G2</strain>
    </source>
</reference>